<dbReference type="PANTHER" id="PTHR30213:SF0">
    <property type="entry name" value="UPF0761 MEMBRANE PROTEIN YIHY"/>
    <property type="match status" value="1"/>
</dbReference>
<keyword evidence="3 6" id="KW-0812">Transmembrane</keyword>
<protein>
    <submittedName>
        <fullName evidence="7">Membrane protein</fullName>
    </submittedName>
</protein>
<evidence type="ECO:0000256" key="6">
    <source>
        <dbReference type="SAM" id="Phobius"/>
    </source>
</evidence>
<dbReference type="AlphaFoldDB" id="A0A1G9LGZ4"/>
<name>A0A1G9LGZ4_9CORY</name>
<keyword evidence="5 6" id="KW-0472">Membrane</keyword>
<keyword evidence="4 6" id="KW-1133">Transmembrane helix</keyword>
<dbReference type="EMBL" id="LT629700">
    <property type="protein sequence ID" value="SDL61220.1"/>
    <property type="molecule type" value="Genomic_DNA"/>
</dbReference>
<dbReference type="GO" id="GO:0005886">
    <property type="term" value="C:plasma membrane"/>
    <property type="evidence" value="ECO:0007669"/>
    <property type="project" value="UniProtKB-SubCell"/>
</dbReference>
<evidence type="ECO:0000313" key="8">
    <source>
        <dbReference type="Proteomes" id="UP000199350"/>
    </source>
</evidence>
<accession>A0A1G9LGZ4</accession>
<dbReference type="OrthoDB" id="9781030at2"/>
<dbReference type="PIRSF" id="PIRSF035875">
    <property type="entry name" value="RNase_BN"/>
    <property type="match status" value="1"/>
</dbReference>
<dbReference type="PANTHER" id="PTHR30213">
    <property type="entry name" value="INNER MEMBRANE PROTEIN YHJD"/>
    <property type="match status" value="1"/>
</dbReference>
<dbReference type="Pfam" id="PF03631">
    <property type="entry name" value="Virul_fac_BrkB"/>
    <property type="match status" value="1"/>
</dbReference>
<feature type="transmembrane region" description="Helical" evidence="6">
    <location>
        <begin position="291"/>
        <end position="316"/>
    </location>
</feature>
<gene>
    <name evidence="7" type="ORF">SAMN04488535_0156</name>
</gene>
<evidence type="ECO:0000313" key="7">
    <source>
        <dbReference type="EMBL" id="SDL61220.1"/>
    </source>
</evidence>
<dbReference type="STRING" id="38302.SAMN04488535_0156"/>
<keyword evidence="8" id="KW-1185">Reference proteome</keyword>
<evidence type="ECO:0000256" key="4">
    <source>
        <dbReference type="ARBA" id="ARBA00022989"/>
    </source>
</evidence>
<reference evidence="8" key="1">
    <citation type="submission" date="2016-10" db="EMBL/GenBank/DDBJ databases">
        <authorList>
            <person name="Varghese N."/>
            <person name="Submissions S."/>
        </authorList>
    </citation>
    <scope>NUCLEOTIDE SEQUENCE [LARGE SCALE GENOMIC DNA]</scope>
    <source>
        <strain evidence="8">DSM 20632</strain>
    </source>
</reference>
<keyword evidence="2" id="KW-1003">Cell membrane</keyword>
<organism evidence="7 8">
    <name type="scientific">Corynebacterium mycetoides</name>
    <dbReference type="NCBI Taxonomy" id="38302"/>
    <lineage>
        <taxon>Bacteria</taxon>
        <taxon>Bacillati</taxon>
        <taxon>Actinomycetota</taxon>
        <taxon>Actinomycetes</taxon>
        <taxon>Mycobacteriales</taxon>
        <taxon>Corynebacteriaceae</taxon>
        <taxon>Corynebacterium</taxon>
    </lineage>
</organism>
<proteinExistence type="predicted"/>
<evidence type="ECO:0000256" key="1">
    <source>
        <dbReference type="ARBA" id="ARBA00004651"/>
    </source>
</evidence>
<sequence length="370" mass="40719">MGSHRAELVLPYGPGEAVILEPPHSHENPLTLRANRLNAHGWKLVGKRVLMDFGMDAMVDRAAALTYYAILSAAPTVLALYSIATLLLPRDRDDAAELFTEFVARYVPDELEADAVQFLLNVVGTPSQSTVALVVSVLISLLSASAYVRSFSRNANVIYGRAEGRTLPVIWLTMWLLTIVLVSGVAVLVFASLLREPLVVGVLRPFAEPFGLTGTVEYLTEKFFPVWQWLRLPVIAGVSVLLVSLLYYYAPNVRPGRYRLLTLGSFLAQLFIAGVWLLLGLYLSAFGVRSAYGAFGIVLAVLGVVWVMNVVLLLGLKIDAEILRAKELQVGLDSETTIQARPRSTEAVKFRLQLKRWAGRSAREIKGRNA</sequence>
<feature type="transmembrane region" description="Helical" evidence="6">
    <location>
        <begin position="129"/>
        <end position="148"/>
    </location>
</feature>
<feature type="transmembrane region" description="Helical" evidence="6">
    <location>
        <begin position="65"/>
        <end position="88"/>
    </location>
</feature>
<feature type="transmembrane region" description="Helical" evidence="6">
    <location>
        <begin position="260"/>
        <end position="285"/>
    </location>
</feature>
<dbReference type="RefSeq" id="WP_092147474.1">
    <property type="nucleotide sequence ID" value="NZ_LT629700.1"/>
</dbReference>
<comment type="subcellular location">
    <subcellularLocation>
        <location evidence="1">Cell membrane</location>
        <topology evidence="1">Multi-pass membrane protein</topology>
    </subcellularLocation>
</comment>
<dbReference type="InterPro" id="IPR017039">
    <property type="entry name" value="Virul_fac_BrkB"/>
</dbReference>
<feature type="transmembrane region" description="Helical" evidence="6">
    <location>
        <begin position="169"/>
        <end position="194"/>
    </location>
</feature>
<dbReference type="Proteomes" id="UP000199350">
    <property type="component" value="Chromosome I"/>
</dbReference>
<evidence type="ECO:0000256" key="5">
    <source>
        <dbReference type="ARBA" id="ARBA00023136"/>
    </source>
</evidence>
<evidence type="ECO:0000256" key="3">
    <source>
        <dbReference type="ARBA" id="ARBA00022692"/>
    </source>
</evidence>
<evidence type="ECO:0000256" key="2">
    <source>
        <dbReference type="ARBA" id="ARBA00022475"/>
    </source>
</evidence>
<feature type="transmembrane region" description="Helical" evidence="6">
    <location>
        <begin position="229"/>
        <end position="248"/>
    </location>
</feature>